<comment type="similarity">
    <text evidence="1">Belongs to the TMEM53 family.</text>
</comment>
<organism evidence="7 8">
    <name type="scientific">Caenorhabditis angaria</name>
    <dbReference type="NCBI Taxonomy" id="860376"/>
    <lineage>
        <taxon>Eukaryota</taxon>
        <taxon>Metazoa</taxon>
        <taxon>Ecdysozoa</taxon>
        <taxon>Nematoda</taxon>
        <taxon>Chromadorea</taxon>
        <taxon>Rhabditida</taxon>
        <taxon>Rhabditina</taxon>
        <taxon>Rhabditomorpha</taxon>
        <taxon>Rhabditoidea</taxon>
        <taxon>Rhabditidae</taxon>
        <taxon>Peloderinae</taxon>
        <taxon>Caenorhabditis</taxon>
    </lineage>
</organism>
<dbReference type="OrthoDB" id="77878at2759"/>
<evidence type="ECO:0000313" key="7">
    <source>
        <dbReference type="EMBL" id="CAI5439415.1"/>
    </source>
</evidence>
<evidence type="ECO:0000256" key="1">
    <source>
        <dbReference type="ARBA" id="ARBA00007387"/>
    </source>
</evidence>
<evidence type="ECO:0000256" key="3">
    <source>
        <dbReference type="ARBA" id="ARBA00022989"/>
    </source>
</evidence>
<reference evidence="7" key="1">
    <citation type="submission" date="2022-11" db="EMBL/GenBank/DDBJ databases">
        <authorList>
            <person name="Kikuchi T."/>
        </authorList>
    </citation>
    <scope>NUCLEOTIDE SEQUENCE</scope>
    <source>
        <strain evidence="7">PS1010</strain>
    </source>
</reference>
<keyword evidence="8" id="KW-1185">Reference proteome</keyword>
<keyword evidence="3" id="KW-1133">Transmembrane helix</keyword>
<dbReference type="GO" id="GO:0005640">
    <property type="term" value="C:nuclear outer membrane"/>
    <property type="evidence" value="ECO:0007669"/>
    <property type="project" value="UniProtKB-SubCell"/>
</dbReference>
<dbReference type="PANTHER" id="PTHR12265:SF30">
    <property type="entry name" value="TRANSMEMBRANE PROTEIN 53"/>
    <property type="match status" value="1"/>
</dbReference>
<dbReference type="Gene3D" id="3.40.50.1820">
    <property type="entry name" value="alpha/beta hydrolase"/>
    <property type="match status" value="1"/>
</dbReference>
<gene>
    <name evidence="7" type="ORF">CAMP_LOCUS2052</name>
</gene>
<keyword evidence="4" id="KW-0472">Membrane</keyword>
<protein>
    <submittedName>
        <fullName evidence="7">Uncharacterized protein</fullName>
    </submittedName>
</protein>
<evidence type="ECO:0000256" key="6">
    <source>
        <dbReference type="ARBA" id="ARBA00034303"/>
    </source>
</evidence>
<dbReference type="Proteomes" id="UP001152747">
    <property type="component" value="Unassembled WGS sequence"/>
</dbReference>
<dbReference type="Pfam" id="PF05705">
    <property type="entry name" value="DUF829"/>
    <property type="match status" value="1"/>
</dbReference>
<comment type="subcellular location">
    <subcellularLocation>
        <location evidence="6">Nucleus outer membrane</location>
        <topology evidence="6">Single-pass membrane protein</topology>
    </subcellularLocation>
</comment>
<accession>A0A9P1MTT4</accession>
<sequence length="296" mass="34502">MIKAIQLIGRKMLNPRVIVSQNEADIKNQKSIVTVLGWAGGSERNVEKYAKIYQDKGFKTIQYTAPAYNIGWGVGKSRKVTELAETLDKLIKKDPKKKLIFHVFSMNGVFTFCSLNIQYPELRIMEKCEGMFFDSCPIHNIDGDWKMIKAYSIVMKHVYDSMKINTNFITNSIYEVSKFLAIMKYVYSSIRDKTLVKSGLAEIEQVSSYHYLLKNPELPKVLSFVYSDGDLVCDAKLIHEFQEKVRENRRRNVISTRYTDSLHVEHFRRYPKEYLAQIDEFLRKIEESRGDFNSKL</sequence>
<evidence type="ECO:0000313" key="8">
    <source>
        <dbReference type="Proteomes" id="UP001152747"/>
    </source>
</evidence>
<dbReference type="InterPro" id="IPR029058">
    <property type="entry name" value="AB_hydrolase_fold"/>
</dbReference>
<keyword evidence="5" id="KW-0539">Nucleus</keyword>
<dbReference type="PANTHER" id="PTHR12265">
    <property type="entry name" value="TRANSMEMBRANE PROTEIN 53"/>
    <property type="match status" value="1"/>
</dbReference>
<comment type="caution">
    <text evidence="7">The sequence shown here is derived from an EMBL/GenBank/DDBJ whole genome shotgun (WGS) entry which is preliminary data.</text>
</comment>
<dbReference type="EMBL" id="CANHGI010000001">
    <property type="protein sequence ID" value="CAI5439415.1"/>
    <property type="molecule type" value="Genomic_DNA"/>
</dbReference>
<evidence type="ECO:0000256" key="4">
    <source>
        <dbReference type="ARBA" id="ARBA00023136"/>
    </source>
</evidence>
<evidence type="ECO:0000256" key="5">
    <source>
        <dbReference type="ARBA" id="ARBA00023242"/>
    </source>
</evidence>
<evidence type="ECO:0000256" key="2">
    <source>
        <dbReference type="ARBA" id="ARBA00022692"/>
    </source>
</evidence>
<dbReference type="InterPro" id="IPR008547">
    <property type="entry name" value="DUF829_TMEM53"/>
</dbReference>
<dbReference type="SUPFAM" id="SSF53474">
    <property type="entry name" value="alpha/beta-Hydrolases"/>
    <property type="match status" value="1"/>
</dbReference>
<name>A0A9P1MTT4_9PELO</name>
<dbReference type="AlphaFoldDB" id="A0A9P1MTT4"/>
<keyword evidence="2" id="KW-0812">Transmembrane</keyword>
<proteinExistence type="inferred from homology"/>